<gene>
    <name evidence="1" type="ORF">ACOLOM_LOCUS12807</name>
</gene>
<evidence type="ECO:0000313" key="1">
    <source>
        <dbReference type="EMBL" id="CAG8753194.1"/>
    </source>
</evidence>
<reference evidence="1" key="1">
    <citation type="submission" date="2021-06" db="EMBL/GenBank/DDBJ databases">
        <authorList>
            <person name="Kallberg Y."/>
            <person name="Tangrot J."/>
            <person name="Rosling A."/>
        </authorList>
    </citation>
    <scope>NUCLEOTIDE SEQUENCE</scope>
    <source>
        <strain evidence="1">CL356</strain>
    </source>
</reference>
<name>A0ACA9QJF8_9GLOM</name>
<organism evidence="1 2">
    <name type="scientific">Acaulospora colombiana</name>
    <dbReference type="NCBI Taxonomy" id="27376"/>
    <lineage>
        <taxon>Eukaryota</taxon>
        <taxon>Fungi</taxon>
        <taxon>Fungi incertae sedis</taxon>
        <taxon>Mucoromycota</taxon>
        <taxon>Glomeromycotina</taxon>
        <taxon>Glomeromycetes</taxon>
        <taxon>Diversisporales</taxon>
        <taxon>Acaulosporaceae</taxon>
        <taxon>Acaulospora</taxon>
    </lineage>
</organism>
<dbReference type="EMBL" id="CAJVPT010054357">
    <property type="protein sequence ID" value="CAG8753194.1"/>
    <property type="molecule type" value="Genomic_DNA"/>
</dbReference>
<feature type="non-terminal residue" evidence="1">
    <location>
        <position position="1"/>
    </location>
</feature>
<proteinExistence type="predicted"/>
<accession>A0ACA9QJF8</accession>
<keyword evidence="2" id="KW-1185">Reference proteome</keyword>
<comment type="caution">
    <text evidence="1">The sequence shown here is derived from an EMBL/GenBank/DDBJ whole genome shotgun (WGS) entry which is preliminary data.</text>
</comment>
<dbReference type="Proteomes" id="UP000789525">
    <property type="component" value="Unassembled WGS sequence"/>
</dbReference>
<sequence length="74" mass="8034">AKYLLLALKIPIVSNCILDDQSDLGCVFICPLGLLIEDPTFANALSRPHPKRDPGASMATQQSSLFGIQHYSYG</sequence>
<protein>
    <submittedName>
        <fullName evidence="1">1494_t:CDS:1</fullName>
    </submittedName>
</protein>
<evidence type="ECO:0000313" key="2">
    <source>
        <dbReference type="Proteomes" id="UP000789525"/>
    </source>
</evidence>